<dbReference type="InterPro" id="IPR058031">
    <property type="entry name" value="AAA_lid_NorR"/>
</dbReference>
<dbReference type="Pfam" id="PF25601">
    <property type="entry name" value="AAA_lid_14"/>
    <property type="match status" value="1"/>
</dbReference>
<dbReference type="PROSITE" id="PS50045">
    <property type="entry name" value="SIGMA54_INTERACT_4"/>
    <property type="match status" value="1"/>
</dbReference>
<dbReference type="GO" id="GO:0006355">
    <property type="term" value="P:regulation of DNA-templated transcription"/>
    <property type="evidence" value="ECO:0007669"/>
    <property type="project" value="InterPro"/>
</dbReference>
<evidence type="ECO:0000256" key="2">
    <source>
        <dbReference type="ARBA" id="ARBA00022840"/>
    </source>
</evidence>
<keyword evidence="8" id="KW-1185">Reference proteome</keyword>
<evidence type="ECO:0000259" key="6">
    <source>
        <dbReference type="PROSITE" id="PS50045"/>
    </source>
</evidence>
<keyword evidence="5" id="KW-0804">Transcription</keyword>
<dbReference type="Gene3D" id="3.40.50.300">
    <property type="entry name" value="P-loop containing nucleotide triphosphate hydrolases"/>
    <property type="match status" value="1"/>
</dbReference>
<dbReference type="Pfam" id="PF00158">
    <property type="entry name" value="Sigma54_activat"/>
    <property type="match status" value="1"/>
</dbReference>
<dbReference type="Pfam" id="PF02954">
    <property type="entry name" value="HTH_8"/>
    <property type="match status" value="1"/>
</dbReference>
<dbReference type="PANTHER" id="PTHR32071:SF57">
    <property type="entry name" value="C4-DICARBOXYLATE TRANSPORT TRANSCRIPTIONAL REGULATORY PROTEIN DCTD"/>
    <property type="match status" value="1"/>
</dbReference>
<dbReference type="InterPro" id="IPR025662">
    <property type="entry name" value="Sigma_54_int_dom_ATP-bd_1"/>
</dbReference>
<dbReference type="OrthoDB" id="9771372at2"/>
<dbReference type="PROSITE" id="PS00675">
    <property type="entry name" value="SIGMA54_INTERACT_1"/>
    <property type="match status" value="1"/>
</dbReference>
<evidence type="ECO:0000256" key="1">
    <source>
        <dbReference type="ARBA" id="ARBA00022741"/>
    </source>
</evidence>
<dbReference type="InterPro" id="IPR003593">
    <property type="entry name" value="AAA+_ATPase"/>
</dbReference>
<sequence>MVRSSLAFYSINELPRKLKELESNWEYFMSEQEVPHSNNVRLEVLESWKRCQQYGVDPLQKQSPIKMSEAKLKEQINQSTLYNISLPIIDAFSKQIAGTNHLITLGDHDGRIIYLQGETPILDKAEQMNFVIGADWSEESAGSNAIGTSLAARKPIQILSSEHYCQGVHPWVCSSAPIRDPRTNKILGIIDVTGPSHHAQSHSLSVVQNVSHLIEQQLFIHSYDVFKHLQDTYQEMKTNTSAHVVIVDEMLNVVHGDRACLDLFSLSHWNQLWAKEELSSLKKVLQEKKPYEVEWDVASCPSKIWVRRITFNAEHIGFALFIEKPRLSTPPNTELKGVIGQSVALQQAIQKIGVISDKNIPVLLTGESGTGKEVFAHNIHLKSQRKHNPFIAINCGAIPENLITSELFGYARGAFTGGDPQGKKGKFEEANGGTLFLDEIGEMPLDLQVHLLRVLQEKEVVPIGSSKPVPVDVRIIAATNQDLASLIQKGTFRSDLYYRLNVVEVHLPPLKHRKGDIPLLCQHFATELAKSHGREVPAIDNEVLAFFEEHSWPGNIREMKNVMEYAVLFHGGQHITMESLPKSILEKQKEVDSPPVDRFTPLERAEREEIIELIHETNGNLSEVARRCQIARTTLYRRMKKYHIDLMKKV</sequence>
<evidence type="ECO:0000256" key="3">
    <source>
        <dbReference type="ARBA" id="ARBA00023015"/>
    </source>
</evidence>
<name>A0A1I2BLY7_9BACI</name>
<dbReference type="SUPFAM" id="SSF46689">
    <property type="entry name" value="Homeodomain-like"/>
    <property type="match status" value="1"/>
</dbReference>
<reference evidence="7 8" key="1">
    <citation type="submission" date="2016-10" db="EMBL/GenBank/DDBJ databases">
        <authorList>
            <person name="de Groot N.N."/>
        </authorList>
    </citation>
    <scope>NUCLEOTIDE SEQUENCE [LARGE SCALE GENOMIC DNA]</scope>
    <source>
        <strain evidence="7 8">DSM 23995</strain>
    </source>
</reference>
<feature type="domain" description="Sigma-54 factor interaction" evidence="6">
    <location>
        <begin position="338"/>
        <end position="568"/>
    </location>
</feature>
<dbReference type="GO" id="GO:0005524">
    <property type="term" value="F:ATP binding"/>
    <property type="evidence" value="ECO:0007669"/>
    <property type="project" value="UniProtKB-KW"/>
</dbReference>
<dbReference type="FunFam" id="3.40.50.300:FF:000006">
    <property type="entry name" value="DNA-binding transcriptional regulator NtrC"/>
    <property type="match status" value="1"/>
</dbReference>
<dbReference type="SMART" id="SM00382">
    <property type="entry name" value="AAA"/>
    <property type="match status" value="1"/>
</dbReference>
<evidence type="ECO:0000313" key="7">
    <source>
        <dbReference type="EMBL" id="SFE57175.1"/>
    </source>
</evidence>
<dbReference type="SUPFAM" id="SSF52540">
    <property type="entry name" value="P-loop containing nucleoside triphosphate hydrolases"/>
    <property type="match status" value="1"/>
</dbReference>
<evidence type="ECO:0000256" key="5">
    <source>
        <dbReference type="ARBA" id="ARBA00023163"/>
    </source>
</evidence>
<dbReference type="InterPro" id="IPR003018">
    <property type="entry name" value="GAF"/>
</dbReference>
<keyword evidence="3" id="KW-0805">Transcription regulation</keyword>
<dbReference type="EMBL" id="FONT01000002">
    <property type="protein sequence ID" value="SFE57175.1"/>
    <property type="molecule type" value="Genomic_DNA"/>
</dbReference>
<evidence type="ECO:0000313" key="8">
    <source>
        <dbReference type="Proteomes" id="UP000199516"/>
    </source>
</evidence>
<gene>
    <name evidence="7" type="ORF">SAMN05192532_102389</name>
</gene>
<dbReference type="InterPro" id="IPR009057">
    <property type="entry name" value="Homeodomain-like_sf"/>
</dbReference>
<dbReference type="GO" id="GO:0043565">
    <property type="term" value="F:sequence-specific DNA binding"/>
    <property type="evidence" value="ECO:0007669"/>
    <property type="project" value="InterPro"/>
</dbReference>
<dbReference type="Pfam" id="PF01590">
    <property type="entry name" value="GAF"/>
    <property type="match status" value="1"/>
</dbReference>
<dbReference type="InterPro" id="IPR029016">
    <property type="entry name" value="GAF-like_dom_sf"/>
</dbReference>
<dbReference type="PRINTS" id="PR01590">
    <property type="entry name" value="HTHFIS"/>
</dbReference>
<dbReference type="Gene3D" id="1.10.10.60">
    <property type="entry name" value="Homeodomain-like"/>
    <property type="match status" value="1"/>
</dbReference>
<dbReference type="PANTHER" id="PTHR32071">
    <property type="entry name" value="TRANSCRIPTIONAL REGULATORY PROTEIN"/>
    <property type="match status" value="1"/>
</dbReference>
<dbReference type="CDD" id="cd00009">
    <property type="entry name" value="AAA"/>
    <property type="match status" value="1"/>
</dbReference>
<dbReference type="Gene3D" id="3.30.450.40">
    <property type="match status" value="1"/>
</dbReference>
<organism evidence="7 8">
    <name type="scientific">Alteribacillus iranensis</name>
    <dbReference type="NCBI Taxonomy" id="930128"/>
    <lineage>
        <taxon>Bacteria</taxon>
        <taxon>Bacillati</taxon>
        <taxon>Bacillota</taxon>
        <taxon>Bacilli</taxon>
        <taxon>Bacillales</taxon>
        <taxon>Bacillaceae</taxon>
        <taxon>Alteribacillus</taxon>
    </lineage>
</organism>
<dbReference type="RefSeq" id="WP_091658875.1">
    <property type="nucleotide sequence ID" value="NZ_FONT01000002.1"/>
</dbReference>
<keyword evidence="4" id="KW-0238">DNA-binding</keyword>
<dbReference type="InterPro" id="IPR025943">
    <property type="entry name" value="Sigma_54_int_dom_ATP-bd_2"/>
</dbReference>
<dbReference type="Proteomes" id="UP000199516">
    <property type="component" value="Unassembled WGS sequence"/>
</dbReference>
<dbReference type="InterPro" id="IPR002197">
    <property type="entry name" value="HTH_Fis"/>
</dbReference>
<keyword evidence="1" id="KW-0547">Nucleotide-binding</keyword>
<evidence type="ECO:0000256" key="4">
    <source>
        <dbReference type="ARBA" id="ARBA00023125"/>
    </source>
</evidence>
<proteinExistence type="predicted"/>
<dbReference type="InterPro" id="IPR002078">
    <property type="entry name" value="Sigma_54_int"/>
</dbReference>
<dbReference type="InterPro" id="IPR027417">
    <property type="entry name" value="P-loop_NTPase"/>
</dbReference>
<dbReference type="Gene3D" id="1.10.8.60">
    <property type="match status" value="1"/>
</dbReference>
<dbReference type="AlphaFoldDB" id="A0A1I2BLY7"/>
<keyword evidence="2" id="KW-0067">ATP-binding</keyword>
<protein>
    <submittedName>
        <fullName evidence="7">Transcriptional regulator of acetoin/glycerol metabolism</fullName>
    </submittedName>
</protein>
<dbReference type="STRING" id="930128.SAMN05192532_102389"/>
<accession>A0A1I2BLY7</accession>
<dbReference type="PROSITE" id="PS00676">
    <property type="entry name" value="SIGMA54_INTERACT_2"/>
    <property type="match status" value="1"/>
</dbReference>